<dbReference type="EMBL" id="HE650824">
    <property type="protein sequence ID" value="CCF57787.1"/>
    <property type="molecule type" value="Genomic_DNA"/>
</dbReference>
<dbReference type="InParanoid" id="H2ATT7"/>
<dbReference type="FunCoup" id="H2ATT7">
    <property type="interactions" value="130"/>
</dbReference>
<evidence type="ECO:0000256" key="4">
    <source>
        <dbReference type="ARBA" id="ARBA00022645"/>
    </source>
</evidence>
<dbReference type="Pfam" id="PF00450">
    <property type="entry name" value="Peptidase_S10"/>
    <property type="match status" value="1"/>
</dbReference>
<gene>
    <name evidence="20" type="primary">KAFR0D01410</name>
    <name evidence="20" type="ORF">KAFR_0D01410</name>
</gene>
<feature type="transmembrane region" description="Helical" evidence="18">
    <location>
        <begin position="557"/>
        <end position="578"/>
    </location>
</feature>
<comment type="catalytic activity">
    <reaction evidence="1">
        <text>Preferential release of a C-terminal arginine or lysine residue.</text>
        <dbReference type="EC" id="3.4.16.6"/>
    </reaction>
</comment>
<keyword evidence="12 18" id="KW-0472">Membrane</keyword>
<dbReference type="OrthoDB" id="443318at2759"/>
<keyword evidence="5" id="KW-0645">Protease</keyword>
<keyword evidence="13" id="KW-0325">Glycoprotein</keyword>
<reference evidence="20 21" key="1">
    <citation type="journal article" date="2011" name="Proc. Natl. Acad. Sci. U.S.A.">
        <title>Evolutionary erosion of yeast sex chromosomes by mating-type switching accidents.</title>
        <authorList>
            <person name="Gordon J.L."/>
            <person name="Armisen D."/>
            <person name="Proux-Wera E."/>
            <person name="Oheigeartaigh S.S."/>
            <person name="Byrne K.P."/>
            <person name="Wolfe K.H."/>
        </authorList>
    </citation>
    <scope>NUCLEOTIDE SEQUENCE [LARGE SCALE GENOMIC DNA]</scope>
    <source>
        <strain evidence="21">ATCC 22294 / BCRC 22015 / CBS 2517 / CECT 1963 / NBRC 1671 / NRRL Y-8276</strain>
    </source>
</reference>
<sequence length="640" mass="73215">MRTVLLLLAQCVVALSFILKDSNDYLVKNPMDIPGLHKFDSMDMIPTMYAGHLPYLSQEQLNTDLNLPSDFGFFFWKFNKLNVTNSKDNTLIFWLNGGPGCSSMDGALMEIGPFRININGEAISNPGTWNTRSDLVFVDQPVGTGFSNVVNFNQFNDLTYLENLNQVTDHFLGFLDNYFTIFPGDLSKNIIIAGESYSGQFIPYIAKSILKRNQRKNGTYINLVKLLIGNGWIDPQTQSLSFLPFAMENGIIDEHDSNFKPILKSHENCQNKINSIDDPSKDEQFEYPECDAIIHDILKITRDKTVNTDKQCINIYDYELRDSFPSCGMNWPEDIPNLGKFLNNPVLQKTLNIDVEWLPKWVECQNNVNIKLTNKGFDPSINLFPDILSQGLEIILFNGDKDLICNNKGVLDSINKLSWGNKTGFTDEMESYDWVYRREDNEEYDEPAGYINYERNLTFISVFNASHMVPYDKGEISRGILDIAMNNVLLHSMGKRLALITSDHPYVDDEDAPTGSDIDNSDYYEYYDDYDYYNYYDNENSGEEPDNEHEEDVESNGYFSAVITLSMMCLLVTVYAVVKFRHKLASLFKKDSYIRINSQKTVSWADDLEIGADLEMNDLNISDDAVPMRNSDESFEIDDI</sequence>
<dbReference type="AlphaFoldDB" id="H2ATT7"/>
<dbReference type="STRING" id="1071382.H2ATT7"/>
<accession>H2ATT7</accession>
<dbReference type="InterPro" id="IPR001563">
    <property type="entry name" value="Peptidase_S10"/>
</dbReference>
<evidence type="ECO:0000256" key="12">
    <source>
        <dbReference type="ARBA" id="ARBA00023136"/>
    </source>
</evidence>
<evidence type="ECO:0000256" key="3">
    <source>
        <dbReference type="ARBA" id="ARBA00009431"/>
    </source>
</evidence>
<evidence type="ECO:0000256" key="6">
    <source>
        <dbReference type="ARBA" id="ARBA00022692"/>
    </source>
</evidence>
<dbReference type="GO" id="GO:0006508">
    <property type="term" value="P:proteolysis"/>
    <property type="evidence" value="ECO:0007669"/>
    <property type="project" value="UniProtKB-KW"/>
</dbReference>
<evidence type="ECO:0000256" key="11">
    <source>
        <dbReference type="ARBA" id="ARBA00023034"/>
    </source>
</evidence>
<feature type="signal peptide" evidence="19">
    <location>
        <begin position="1"/>
        <end position="16"/>
    </location>
</feature>
<comment type="similarity">
    <text evidence="3">Belongs to the peptidase S10 family.</text>
</comment>
<keyword evidence="10 18" id="KW-1133">Transmembrane helix</keyword>
<dbReference type="GO" id="GO:0004185">
    <property type="term" value="F:serine-type carboxypeptidase activity"/>
    <property type="evidence" value="ECO:0007669"/>
    <property type="project" value="UniProtKB-EC"/>
</dbReference>
<evidence type="ECO:0000256" key="15">
    <source>
        <dbReference type="ARBA" id="ARBA00040403"/>
    </source>
</evidence>
<evidence type="ECO:0000256" key="5">
    <source>
        <dbReference type="ARBA" id="ARBA00022670"/>
    </source>
</evidence>
<evidence type="ECO:0000256" key="1">
    <source>
        <dbReference type="ARBA" id="ARBA00001003"/>
    </source>
</evidence>
<evidence type="ECO:0000313" key="21">
    <source>
        <dbReference type="Proteomes" id="UP000005220"/>
    </source>
</evidence>
<evidence type="ECO:0000256" key="8">
    <source>
        <dbReference type="ARBA" id="ARBA00022729"/>
    </source>
</evidence>
<organism evidence="20 21">
    <name type="scientific">Kazachstania africana (strain ATCC 22294 / BCRC 22015 / CBS 2517 / CECT 1963 / NBRC 1671 / NRRL Y-8276)</name>
    <name type="common">Yeast</name>
    <name type="synonym">Kluyveromyces africanus</name>
    <dbReference type="NCBI Taxonomy" id="1071382"/>
    <lineage>
        <taxon>Eukaryota</taxon>
        <taxon>Fungi</taxon>
        <taxon>Dikarya</taxon>
        <taxon>Ascomycota</taxon>
        <taxon>Saccharomycotina</taxon>
        <taxon>Saccharomycetes</taxon>
        <taxon>Saccharomycetales</taxon>
        <taxon>Saccharomycetaceae</taxon>
        <taxon>Kazachstania</taxon>
    </lineage>
</organism>
<keyword evidence="6 18" id="KW-0812">Transmembrane</keyword>
<dbReference type="InterPro" id="IPR029058">
    <property type="entry name" value="AB_hydrolase_fold"/>
</dbReference>
<comment type="subcellular location">
    <subcellularLocation>
        <location evidence="2">Golgi apparatus</location>
        <location evidence="2">trans-Golgi network membrane</location>
        <topology evidence="2">Single-pass type I membrane protein</topology>
    </subcellularLocation>
</comment>
<evidence type="ECO:0000256" key="2">
    <source>
        <dbReference type="ARBA" id="ARBA00004393"/>
    </source>
</evidence>
<dbReference type="HOGENOM" id="CLU_008523_11_2_1"/>
<evidence type="ECO:0000256" key="10">
    <source>
        <dbReference type="ARBA" id="ARBA00022989"/>
    </source>
</evidence>
<evidence type="ECO:0000313" key="20">
    <source>
        <dbReference type="EMBL" id="CCF57787.1"/>
    </source>
</evidence>
<dbReference type="KEGG" id="kaf:KAFR_0D01410"/>
<keyword evidence="21" id="KW-1185">Reference proteome</keyword>
<keyword evidence="4" id="KW-0121">Carboxypeptidase</keyword>
<keyword evidence="8 19" id="KW-0732">Signal</keyword>
<feature type="chain" id="PRO_5003559279" description="Pheromone-processing carboxypeptidase KEX1" evidence="19">
    <location>
        <begin position="17"/>
        <end position="640"/>
    </location>
</feature>
<evidence type="ECO:0000256" key="9">
    <source>
        <dbReference type="ARBA" id="ARBA00022801"/>
    </source>
</evidence>
<evidence type="ECO:0000256" key="14">
    <source>
        <dbReference type="ARBA" id="ARBA00038895"/>
    </source>
</evidence>
<dbReference type="PANTHER" id="PTHR11802">
    <property type="entry name" value="SERINE PROTEASE FAMILY S10 SERINE CARBOXYPEPTIDASE"/>
    <property type="match status" value="1"/>
</dbReference>
<protein>
    <recommendedName>
        <fullName evidence="16">Pheromone-processing carboxypeptidase KEX1</fullName>
        <ecNumber evidence="14">3.4.16.6</ecNumber>
    </recommendedName>
    <alternativeName>
        <fullName evidence="17">Carboxypeptidase D</fullName>
    </alternativeName>
    <alternativeName>
        <fullName evidence="15">Pheromone-processing carboxypeptidase kex1</fullName>
    </alternativeName>
</protein>
<dbReference type="EC" id="3.4.16.6" evidence="14"/>
<dbReference type="SUPFAM" id="SSF53474">
    <property type="entry name" value="alpha/beta-Hydrolases"/>
    <property type="match status" value="1"/>
</dbReference>
<name>H2ATT7_KAZAF</name>
<evidence type="ECO:0000256" key="13">
    <source>
        <dbReference type="ARBA" id="ARBA00023180"/>
    </source>
</evidence>
<dbReference type="GeneID" id="13885745"/>
<dbReference type="eggNOG" id="KOG1282">
    <property type="taxonomic scope" value="Eukaryota"/>
</dbReference>
<dbReference type="GO" id="GO:0005802">
    <property type="term" value="C:trans-Golgi network"/>
    <property type="evidence" value="ECO:0007669"/>
    <property type="project" value="EnsemblFungi"/>
</dbReference>
<evidence type="ECO:0000256" key="7">
    <source>
        <dbReference type="ARBA" id="ARBA00022703"/>
    </source>
</evidence>
<evidence type="ECO:0000256" key="17">
    <source>
        <dbReference type="ARBA" id="ARBA00042717"/>
    </source>
</evidence>
<dbReference type="MEROPS" id="S10.007"/>
<evidence type="ECO:0000256" key="19">
    <source>
        <dbReference type="SAM" id="SignalP"/>
    </source>
</evidence>
<proteinExistence type="inferred from homology"/>
<dbReference type="Proteomes" id="UP000005220">
    <property type="component" value="Chromosome 4"/>
</dbReference>
<keyword evidence="11" id="KW-0333">Golgi apparatus</keyword>
<dbReference type="PRINTS" id="PR00724">
    <property type="entry name" value="CRBOXYPTASEC"/>
</dbReference>
<dbReference type="Gene3D" id="3.40.50.1820">
    <property type="entry name" value="alpha/beta hydrolase"/>
    <property type="match status" value="1"/>
</dbReference>
<dbReference type="PANTHER" id="PTHR11802:SF190">
    <property type="entry name" value="PHEROMONE-PROCESSING CARBOXYPEPTIDASE KEX1"/>
    <property type="match status" value="1"/>
</dbReference>
<dbReference type="RefSeq" id="XP_003956922.1">
    <property type="nucleotide sequence ID" value="XM_003956873.1"/>
</dbReference>
<evidence type="ECO:0000256" key="16">
    <source>
        <dbReference type="ARBA" id="ARBA00040628"/>
    </source>
</evidence>
<dbReference type="GO" id="GO:0006915">
    <property type="term" value="P:apoptotic process"/>
    <property type="evidence" value="ECO:0007669"/>
    <property type="project" value="UniProtKB-KW"/>
</dbReference>
<keyword evidence="9" id="KW-0378">Hydrolase</keyword>
<evidence type="ECO:0000256" key="18">
    <source>
        <dbReference type="SAM" id="Phobius"/>
    </source>
</evidence>
<keyword evidence="7" id="KW-0053">Apoptosis</keyword>